<feature type="chain" id="PRO_5042023685" evidence="1">
    <location>
        <begin position="24"/>
        <end position="173"/>
    </location>
</feature>
<comment type="caution">
    <text evidence="2">The sequence shown here is derived from an EMBL/GenBank/DDBJ whole genome shotgun (WGS) entry which is preliminary data.</text>
</comment>
<dbReference type="Proteomes" id="UP001224775">
    <property type="component" value="Unassembled WGS sequence"/>
</dbReference>
<reference evidence="2" key="1">
    <citation type="submission" date="2023-06" db="EMBL/GenBank/DDBJ databases">
        <title>Survivors Of The Sea: Transcriptome response of Skeletonema marinoi to long-term dormancy.</title>
        <authorList>
            <person name="Pinder M.I.M."/>
            <person name="Kourtchenko O."/>
            <person name="Robertson E.K."/>
            <person name="Larsson T."/>
            <person name="Maumus F."/>
            <person name="Osuna-Cruz C.M."/>
            <person name="Vancaester E."/>
            <person name="Stenow R."/>
            <person name="Vandepoele K."/>
            <person name="Ploug H."/>
            <person name="Bruchert V."/>
            <person name="Godhe A."/>
            <person name="Topel M."/>
        </authorList>
    </citation>
    <scope>NUCLEOTIDE SEQUENCE</scope>
    <source>
        <strain evidence="2">R05AC</strain>
    </source>
</reference>
<name>A0AAD8YF94_9STRA</name>
<evidence type="ECO:0000313" key="2">
    <source>
        <dbReference type="EMBL" id="KAK1745127.1"/>
    </source>
</evidence>
<sequence length="173" mass="18843">MVKCNGGFFTLLLLASMTSVVSSFSIVSMVLSRVNPAVESTPTQSLPINDKELHLNVPDIRLSHASARGLNTLYSPRDPKTIPKGFIRACGKAGGFAPRPLWDDLTTGVTPWFENKQGCFIYFNCNDSHWWIDSEQGSGMYLAAPNGSLLLPPTDGWMTLTGERAGAPTMSFD</sequence>
<keyword evidence="1" id="KW-0732">Signal</keyword>
<protein>
    <submittedName>
        <fullName evidence="2">Uncharacterized protein</fullName>
    </submittedName>
</protein>
<evidence type="ECO:0000256" key="1">
    <source>
        <dbReference type="SAM" id="SignalP"/>
    </source>
</evidence>
<evidence type="ECO:0000313" key="3">
    <source>
        <dbReference type="Proteomes" id="UP001224775"/>
    </source>
</evidence>
<proteinExistence type="predicted"/>
<dbReference type="AlphaFoldDB" id="A0AAD8YF94"/>
<gene>
    <name evidence="2" type="ORF">QTG54_004418</name>
</gene>
<dbReference type="EMBL" id="JATAAI010000006">
    <property type="protein sequence ID" value="KAK1745127.1"/>
    <property type="molecule type" value="Genomic_DNA"/>
</dbReference>
<feature type="signal peptide" evidence="1">
    <location>
        <begin position="1"/>
        <end position="23"/>
    </location>
</feature>
<organism evidence="2 3">
    <name type="scientific">Skeletonema marinoi</name>
    <dbReference type="NCBI Taxonomy" id="267567"/>
    <lineage>
        <taxon>Eukaryota</taxon>
        <taxon>Sar</taxon>
        <taxon>Stramenopiles</taxon>
        <taxon>Ochrophyta</taxon>
        <taxon>Bacillariophyta</taxon>
        <taxon>Coscinodiscophyceae</taxon>
        <taxon>Thalassiosirophycidae</taxon>
        <taxon>Thalassiosirales</taxon>
        <taxon>Skeletonemataceae</taxon>
        <taxon>Skeletonema</taxon>
        <taxon>Skeletonema marinoi-dohrnii complex</taxon>
    </lineage>
</organism>
<accession>A0AAD8YF94</accession>
<keyword evidence="3" id="KW-1185">Reference proteome</keyword>